<dbReference type="EMBL" id="HG977196">
    <property type="protein sequence ID" value="CDP80161.1"/>
    <property type="molecule type" value="Genomic_DNA"/>
</dbReference>
<proteinExistence type="predicted"/>
<keyword evidence="5" id="KW-0249">Electron transport</keyword>
<keyword evidence="3" id="KW-0679">Respiratory chain</keyword>
<gene>
    <name evidence="7" type="ORF">BN1046_01078</name>
</gene>
<keyword evidence="6" id="KW-0472">Membrane</keyword>
<keyword evidence="2" id="KW-0813">Transport</keyword>
<evidence type="ECO:0000256" key="4">
    <source>
        <dbReference type="ARBA" id="ARBA00022946"/>
    </source>
</evidence>
<dbReference type="GO" id="GO:0022900">
    <property type="term" value="P:electron transport chain"/>
    <property type="evidence" value="ECO:0007669"/>
    <property type="project" value="InterPro"/>
</dbReference>
<evidence type="ECO:0000256" key="2">
    <source>
        <dbReference type="ARBA" id="ARBA00022448"/>
    </source>
</evidence>
<dbReference type="InterPro" id="IPR038532">
    <property type="entry name" value="NDUFS4-like_sf"/>
</dbReference>
<dbReference type="Gene3D" id="3.30.160.190">
    <property type="entry name" value="atu1810 like domain"/>
    <property type="match status" value="1"/>
</dbReference>
<sequence length="102" mass="11777">MVARIYSPAKTSMQSGKANSGFWVLQYEPEQAKMLEPLMGYTATSDMNSQIKIRFKIKEEAIAFALKNSIPYRVENSCKPSFRRAVSYSDNFRSDRQQSWTH</sequence>
<keyword evidence="7" id="KW-0830">Ubiquinone</keyword>
<comment type="subcellular location">
    <subcellularLocation>
        <location evidence="1">Membrane</location>
    </subcellularLocation>
</comment>
<reference evidence="7" key="2">
    <citation type="submission" date="2014-05" db="EMBL/GenBank/DDBJ databases">
        <title>Genome sequencing of Bartonella spp. isolated from human blood.</title>
        <authorList>
            <person name="Raoult D."/>
        </authorList>
    </citation>
    <scope>NUCLEOTIDE SEQUENCE</scope>
    <source>
        <strain evidence="7">MVT06</strain>
    </source>
</reference>
<reference evidence="7" key="1">
    <citation type="submission" date="2013-11" db="EMBL/GenBank/DDBJ databases">
        <authorList>
            <person name="GENOMES U."/>
        </authorList>
    </citation>
    <scope>NUCLEOTIDE SEQUENCE</scope>
    <source>
        <strain evidence="7">MVT06</strain>
    </source>
</reference>
<evidence type="ECO:0000256" key="6">
    <source>
        <dbReference type="ARBA" id="ARBA00023136"/>
    </source>
</evidence>
<protein>
    <submittedName>
        <fullName evidence="7">NADH-ubiquinone oxidoreductase</fullName>
    </submittedName>
</protein>
<dbReference type="InterPro" id="IPR006885">
    <property type="entry name" value="NADH_UbQ_FeS_4_mit-like"/>
</dbReference>
<accession>A0A024LR15</accession>
<name>A0A024LR15_9HYPH</name>
<dbReference type="GO" id="GO:0016020">
    <property type="term" value="C:membrane"/>
    <property type="evidence" value="ECO:0007669"/>
    <property type="project" value="UniProtKB-SubCell"/>
</dbReference>
<evidence type="ECO:0000256" key="5">
    <source>
        <dbReference type="ARBA" id="ARBA00022982"/>
    </source>
</evidence>
<dbReference type="AlphaFoldDB" id="A0A024LR15"/>
<keyword evidence="4" id="KW-0809">Transit peptide</keyword>
<organism evidence="7">
    <name type="scientific">Bartonella schoenbuchensis</name>
    <dbReference type="NCBI Taxonomy" id="165694"/>
    <lineage>
        <taxon>Bacteria</taxon>
        <taxon>Pseudomonadati</taxon>
        <taxon>Pseudomonadota</taxon>
        <taxon>Alphaproteobacteria</taxon>
        <taxon>Hyphomicrobiales</taxon>
        <taxon>Bartonellaceae</taxon>
        <taxon>Bartonella</taxon>
    </lineage>
</organism>
<evidence type="ECO:0000256" key="3">
    <source>
        <dbReference type="ARBA" id="ARBA00022660"/>
    </source>
</evidence>
<dbReference type="PANTHER" id="PTHR12219:SF8">
    <property type="entry name" value="NADH DEHYDROGENASE [UBIQUINONE] IRON-SULFUR PROTEIN 4, MITOCHONDRIAL"/>
    <property type="match status" value="1"/>
</dbReference>
<evidence type="ECO:0000256" key="1">
    <source>
        <dbReference type="ARBA" id="ARBA00004370"/>
    </source>
</evidence>
<dbReference type="PANTHER" id="PTHR12219">
    <property type="entry name" value="NADH-UBIQUINONE OXIDOREDUCTASE"/>
    <property type="match status" value="1"/>
</dbReference>
<evidence type="ECO:0000313" key="7">
    <source>
        <dbReference type="EMBL" id="CDP80161.1"/>
    </source>
</evidence>
<dbReference type="Pfam" id="PF04800">
    <property type="entry name" value="NDUS4"/>
    <property type="match status" value="1"/>
</dbReference>